<dbReference type="SUPFAM" id="SSF53098">
    <property type="entry name" value="Ribonuclease H-like"/>
    <property type="match status" value="1"/>
</dbReference>
<dbReference type="Pfam" id="PF05699">
    <property type="entry name" value="Dimer_Tnp_hAT"/>
    <property type="match status" value="1"/>
</dbReference>
<dbReference type="Proteomes" id="UP001201812">
    <property type="component" value="Unassembled WGS sequence"/>
</dbReference>
<accession>A0AAD4MM63</accession>
<dbReference type="AlphaFoldDB" id="A0AAD4MM63"/>
<keyword evidence="5" id="KW-0539">Nucleus</keyword>
<keyword evidence="8" id="KW-1185">Reference proteome</keyword>
<dbReference type="InterPro" id="IPR052035">
    <property type="entry name" value="ZnF_BED_domain_contain"/>
</dbReference>
<dbReference type="GO" id="GO:0005634">
    <property type="term" value="C:nucleus"/>
    <property type="evidence" value="ECO:0007669"/>
    <property type="project" value="UniProtKB-SubCell"/>
</dbReference>
<evidence type="ECO:0000313" key="7">
    <source>
        <dbReference type="EMBL" id="KAI1698865.1"/>
    </source>
</evidence>
<proteinExistence type="predicted"/>
<feature type="domain" description="HAT C-terminal dimerisation" evidence="6">
    <location>
        <begin position="170"/>
        <end position="241"/>
    </location>
</feature>
<keyword evidence="2" id="KW-0479">Metal-binding</keyword>
<sequence length="250" mass="28543">MIVPKNSDKITQHFPTADASVGSLEKRIVNFVACNLTSFKCINDPTLHALIKFGNTGADIKDESHYRKNALPQIYHVVKQKIISMIKEFEYVSFTTDAWSGPGDSYLSLTITGISKEWKRVSLPLAVSHFPGNHTIPSTSACDPTSDLWNEIVDYASKPRQTLQMQDPSDSNKSKACDPMDWWKNNAKDYPLLSKFAKRYLTPDCTTRMSEGLFSTARNVFTYQRMRLKPRKAQMIIFLNRILSVINYRY</sequence>
<dbReference type="InterPro" id="IPR012337">
    <property type="entry name" value="RNaseH-like_sf"/>
</dbReference>
<organism evidence="7 8">
    <name type="scientific">Ditylenchus destructor</name>
    <dbReference type="NCBI Taxonomy" id="166010"/>
    <lineage>
        <taxon>Eukaryota</taxon>
        <taxon>Metazoa</taxon>
        <taxon>Ecdysozoa</taxon>
        <taxon>Nematoda</taxon>
        <taxon>Chromadorea</taxon>
        <taxon>Rhabditida</taxon>
        <taxon>Tylenchina</taxon>
        <taxon>Tylenchomorpha</taxon>
        <taxon>Sphaerularioidea</taxon>
        <taxon>Anguinidae</taxon>
        <taxon>Anguininae</taxon>
        <taxon>Ditylenchus</taxon>
    </lineage>
</organism>
<dbReference type="GO" id="GO:0008270">
    <property type="term" value="F:zinc ion binding"/>
    <property type="evidence" value="ECO:0007669"/>
    <property type="project" value="UniProtKB-KW"/>
</dbReference>
<dbReference type="InterPro" id="IPR008906">
    <property type="entry name" value="HATC_C_dom"/>
</dbReference>
<gene>
    <name evidence="7" type="ORF">DdX_17663</name>
</gene>
<keyword evidence="4" id="KW-0862">Zinc</keyword>
<dbReference type="PANTHER" id="PTHR46481:SF10">
    <property type="entry name" value="ZINC FINGER BED DOMAIN-CONTAINING PROTEIN 39"/>
    <property type="match status" value="1"/>
</dbReference>
<comment type="subcellular location">
    <subcellularLocation>
        <location evidence="1">Nucleus</location>
    </subcellularLocation>
</comment>
<evidence type="ECO:0000256" key="2">
    <source>
        <dbReference type="ARBA" id="ARBA00022723"/>
    </source>
</evidence>
<dbReference type="PANTHER" id="PTHR46481">
    <property type="entry name" value="ZINC FINGER BED DOMAIN-CONTAINING PROTEIN 4"/>
    <property type="match status" value="1"/>
</dbReference>
<dbReference type="EMBL" id="JAKKPZ010000201">
    <property type="protein sequence ID" value="KAI1698865.1"/>
    <property type="molecule type" value="Genomic_DNA"/>
</dbReference>
<evidence type="ECO:0000256" key="1">
    <source>
        <dbReference type="ARBA" id="ARBA00004123"/>
    </source>
</evidence>
<evidence type="ECO:0000256" key="4">
    <source>
        <dbReference type="ARBA" id="ARBA00022833"/>
    </source>
</evidence>
<protein>
    <submittedName>
        <fullName evidence="7">Zinc finger BED domain-containing protein 4-like</fullName>
    </submittedName>
</protein>
<evidence type="ECO:0000259" key="6">
    <source>
        <dbReference type="Pfam" id="PF05699"/>
    </source>
</evidence>
<reference evidence="7" key="1">
    <citation type="submission" date="2022-01" db="EMBL/GenBank/DDBJ databases">
        <title>Genome Sequence Resource for Two Populations of Ditylenchus destructor, the Migratory Endoparasitic Phytonematode.</title>
        <authorList>
            <person name="Zhang H."/>
            <person name="Lin R."/>
            <person name="Xie B."/>
        </authorList>
    </citation>
    <scope>NUCLEOTIDE SEQUENCE</scope>
    <source>
        <strain evidence="7">BazhouSP</strain>
    </source>
</reference>
<keyword evidence="3" id="KW-0863">Zinc-finger</keyword>
<dbReference type="GO" id="GO:0046983">
    <property type="term" value="F:protein dimerization activity"/>
    <property type="evidence" value="ECO:0007669"/>
    <property type="project" value="InterPro"/>
</dbReference>
<evidence type="ECO:0000313" key="8">
    <source>
        <dbReference type="Proteomes" id="UP001201812"/>
    </source>
</evidence>
<evidence type="ECO:0000256" key="3">
    <source>
        <dbReference type="ARBA" id="ARBA00022771"/>
    </source>
</evidence>
<comment type="caution">
    <text evidence="7">The sequence shown here is derived from an EMBL/GenBank/DDBJ whole genome shotgun (WGS) entry which is preliminary data.</text>
</comment>
<evidence type="ECO:0000256" key="5">
    <source>
        <dbReference type="ARBA" id="ARBA00023242"/>
    </source>
</evidence>
<name>A0AAD4MM63_9BILA</name>